<name>A0A7W8TTQ0_9MICC</name>
<dbReference type="Gene3D" id="3.30.160.660">
    <property type="match status" value="1"/>
</dbReference>
<dbReference type="Gene3D" id="3.30.1330.230">
    <property type="match status" value="1"/>
</dbReference>
<accession>A0A7W8TTQ0</accession>
<dbReference type="Pfam" id="PF02624">
    <property type="entry name" value="YcaO"/>
    <property type="match status" value="1"/>
</dbReference>
<evidence type="ECO:0000259" key="1">
    <source>
        <dbReference type="PROSITE" id="PS51664"/>
    </source>
</evidence>
<dbReference type="PROSITE" id="PS51664">
    <property type="entry name" value="YCAO"/>
    <property type="match status" value="1"/>
</dbReference>
<keyword evidence="2" id="KW-0689">Ribosomal protein</keyword>
<dbReference type="GO" id="GO:0016740">
    <property type="term" value="F:transferase activity"/>
    <property type="evidence" value="ECO:0007669"/>
    <property type="project" value="UniProtKB-KW"/>
</dbReference>
<evidence type="ECO:0000313" key="2">
    <source>
        <dbReference type="EMBL" id="MBB5512618.1"/>
    </source>
</evidence>
<dbReference type="Proteomes" id="UP000580797">
    <property type="component" value="Unassembled WGS sequence"/>
</dbReference>
<dbReference type="PANTHER" id="PTHR37809:SF1">
    <property type="entry name" value="RIBOSOMAL PROTEIN S12 METHYLTHIOTRANSFERASE ACCESSORY FACTOR YCAO"/>
    <property type="match status" value="1"/>
</dbReference>
<dbReference type="GO" id="GO:0005840">
    <property type="term" value="C:ribosome"/>
    <property type="evidence" value="ECO:0007669"/>
    <property type="project" value="UniProtKB-KW"/>
</dbReference>
<dbReference type="Gene3D" id="3.30.40.250">
    <property type="match status" value="1"/>
</dbReference>
<comment type="caution">
    <text evidence="2">The sequence shown here is derived from an EMBL/GenBank/DDBJ whole genome shotgun (WGS) entry which is preliminary data.</text>
</comment>
<gene>
    <name evidence="2" type="ORF">HD598_001305</name>
</gene>
<evidence type="ECO:0000313" key="3">
    <source>
        <dbReference type="Proteomes" id="UP000580797"/>
    </source>
</evidence>
<keyword evidence="2" id="KW-0808">Transferase</keyword>
<dbReference type="EMBL" id="JACHDR010000001">
    <property type="protein sequence ID" value="MBB5512618.1"/>
    <property type="molecule type" value="Genomic_DNA"/>
</dbReference>
<dbReference type="PANTHER" id="PTHR37809">
    <property type="entry name" value="RIBOSOMAL PROTEIN S12 METHYLTHIOTRANSFERASE ACCESSORY FACTOR YCAO"/>
    <property type="match status" value="1"/>
</dbReference>
<sequence>MTTTTPHLKTTFYNQSVPWLPVKSTRAEYDSMQEMLKVYSPFGEIRTVMTSLRPGIGVDGYQGSATPMSLDHVFRRMIGLPGLDTGLDRDIYGGGKGLTIADSVLSSLGEAIERMLGSFSCITQDNLSAQWFGSATELEAMGRKYVGPEQYPMFAEQQLEIDGFLCEAWNAESKMHWIPGTNLLTGEEYWVPAQLVHLFYFREHGEARIGVSSSGGLATHLNDERALSHGILEIIERDAANLSWFTKVLPQRVEIDREFKDPAIRRWMESAERAGINVDFYAHRTDIPGVVVVTAISVEDSLDENGYLAGGGVGMDAESAVRSAIAELIQSERMVRTPEIAPSWRVVQGFKRLFGINRDATASDFTNFIQVVPFYGYAENQKTLDWYLRATDQPVVKLSELPNSKPTDDVSELESILEICRTAELTPIAFDFTPSNFNNVKLKKVFIPEMVPAFPPNLMMLGHYRYYELPQRLGLSNERLTYEELTTEPLPYP</sequence>
<organism evidence="2 3">
    <name type="scientific">Neomicrococcus aestuarii</name>
    <dbReference type="NCBI Taxonomy" id="556325"/>
    <lineage>
        <taxon>Bacteria</taxon>
        <taxon>Bacillati</taxon>
        <taxon>Actinomycetota</taxon>
        <taxon>Actinomycetes</taxon>
        <taxon>Micrococcales</taxon>
        <taxon>Micrococcaceae</taxon>
        <taxon>Neomicrococcus</taxon>
    </lineage>
</organism>
<reference evidence="2 3" key="1">
    <citation type="submission" date="2020-08" db="EMBL/GenBank/DDBJ databases">
        <title>Sequencing the genomes of 1000 actinobacteria strains.</title>
        <authorList>
            <person name="Klenk H.-P."/>
        </authorList>
    </citation>
    <scope>NUCLEOTIDE SEQUENCE [LARGE SCALE GENOMIC DNA]</scope>
    <source>
        <strain evidence="2 3">DSM 105783</strain>
    </source>
</reference>
<protein>
    <submittedName>
        <fullName evidence="2">Ribosomal protein S12 methylthiotransferase accessory factor</fullName>
    </submittedName>
</protein>
<proteinExistence type="predicted"/>
<feature type="domain" description="YcaO" evidence="1">
    <location>
        <begin position="95"/>
        <end position="493"/>
    </location>
</feature>
<keyword evidence="2" id="KW-0687">Ribonucleoprotein</keyword>
<dbReference type="InterPro" id="IPR003776">
    <property type="entry name" value="YcaO-like_dom"/>
</dbReference>
<dbReference type="AlphaFoldDB" id="A0A7W8TTQ0"/>
<dbReference type="RefSeq" id="WP_183664649.1">
    <property type="nucleotide sequence ID" value="NZ_BAAARH010000001.1"/>
</dbReference>